<protein>
    <submittedName>
        <fullName evidence="1">Uncharacterized protein</fullName>
    </submittedName>
</protein>
<dbReference type="Proteomes" id="UP000176998">
    <property type="component" value="Unassembled WGS sequence"/>
</dbReference>
<keyword evidence="2" id="KW-1185">Reference proteome</keyword>
<evidence type="ECO:0000313" key="1">
    <source>
        <dbReference type="EMBL" id="OHE93987.1"/>
    </source>
</evidence>
<evidence type="ECO:0000313" key="2">
    <source>
        <dbReference type="Proteomes" id="UP000176998"/>
    </source>
</evidence>
<accession>A0A1G4AXX2</accession>
<dbReference type="AlphaFoldDB" id="A0A1G4AXX2"/>
<gene>
    <name evidence="1" type="ORF">CORC01_10679</name>
</gene>
<dbReference type="RefSeq" id="XP_022471151.1">
    <property type="nucleotide sequence ID" value="XM_022622306.1"/>
</dbReference>
<sequence length="92" mass="10202">SSNNAPSCSTKPIHSFSWTLEQCSTNYQSYQFIPSKKTVSRLIQTTNQRIHPVLSHTSASSTYQDLLRAPIDNLEPNQASHAVASTIPDREA</sequence>
<name>A0A1G4AXX2_9PEZI</name>
<feature type="non-terminal residue" evidence="1">
    <location>
        <position position="1"/>
    </location>
</feature>
<proteinExistence type="predicted"/>
<reference evidence="1 2" key="1">
    <citation type="submission" date="2016-09" db="EMBL/GenBank/DDBJ databases">
        <authorList>
            <person name="Capua I."/>
            <person name="De Benedictis P."/>
            <person name="Joannis T."/>
            <person name="Lombin L.H."/>
            <person name="Cattoli G."/>
        </authorList>
    </citation>
    <scope>NUCLEOTIDE SEQUENCE [LARGE SCALE GENOMIC DNA]</scope>
    <source>
        <strain evidence="1 2">IMI 309357</strain>
    </source>
</reference>
<comment type="caution">
    <text evidence="1">The sequence shown here is derived from an EMBL/GenBank/DDBJ whole genome shotgun (WGS) entry which is preliminary data.</text>
</comment>
<dbReference type="EMBL" id="MJBS01000108">
    <property type="protein sequence ID" value="OHE93987.1"/>
    <property type="molecule type" value="Genomic_DNA"/>
</dbReference>
<organism evidence="1 2">
    <name type="scientific">Colletotrichum orchidophilum</name>
    <dbReference type="NCBI Taxonomy" id="1209926"/>
    <lineage>
        <taxon>Eukaryota</taxon>
        <taxon>Fungi</taxon>
        <taxon>Dikarya</taxon>
        <taxon>Ascomycota</taxon>
        <taxon>Pezizomycotina</taxon>
        <taxon>Sordariomycetes</taxon>
        <taxon>Hypocreomycetidae</taxon>
        <taxon>Glomerellales</taxon>
        <taxon>Glomerellaceae</taxon>
        <taxon>Colletotrichum</taxon>
    </lineage>
</organism>
<dbReference type="GeneID" id="34563816"/>